<dbReference type="Pfam" id="PF14566">
    <property type="entry name" value="PTPlike_phytase"/>
    <property type="match status" value="1"/>
</dbReference>
<dbReference type="RefSeq" id="WP_130153148.1">
    <property type="nucleotide sequence ID" value="NZ_SCFB01000001.1"/>
</dbReference>
<evidence type="ECO:0008006" key="3">
    <source>
        <dbReference type="Google" id="ProtNLM"/>
    </source>
</evidence>
<evidence type="ECO:0000313" key="2">
    <source>
        <dbReference type="Proteomes" id="UP000293550"/>
    </source>
</evidence>
<dbReference type="SMART" id="SM01301">
    <property type="entry name" value="PTPlike_phytase"/>
    <property type="match status" value="1"/>
</dbReference>
<dbReference type="Proteomes" id="UP000293550">
    <property type="component" value="Unassembled WGS sequence"/>
</dbReference>
<evidence type="ECO:0000313" key="1">
    <source>
        <dbReference type="EMBL" id="RZI47035.1"/>
    </source>
</evidence>
<accession>A0A4Q7DLB0</accession>
<name>A0A4Q7DLB0_9PROT</name>
<gene>
    <name evidence="1" type="ORF">EQU50_00145</name>
</gene>
<protein>
    <recommendedName>
        <fullName evidence="3">Tyrosine specific protein phosphatases domain-containing protein</fullName>
    </recommendedName>
</protein>
<dbReference type="Gene3D" id="3.90.190.10">
    <property type="entry name" value="Protein tyrosine phosphatase superfamily"/>
    <property type="match status" value="2"/>
</dbReference>
<reference evidence="1 2" key="1">
    <citation type="submission" date="2018-10" db="EMBL/GenBank/DDBJ databases">
        <title>An updated phylogeny of the Alphaproteobacteria reveals that the parasitic Rickettsiales and Holosporales have independent origins.</title>
        <authorList>
            <person name="Munoz-Gomez S.A."/>
            <person name="Hess S."/>
            <person name="Burger G."/>
            <person name="Lang B.F."/>
            <person name="Susko E."/>
            <person name="Slamovits C.H."/>
            <person name="Roger A.J."/>
        </authorList>
    </citation>
    <scope>NUCLEOTIDE SEQUENCE [LARGE SCALE GENOMIC DNA]</scope>
    <source>
        <strain evidence="1">HOLO01</strain>
    </source>
</reference>
<dbReference type="EMBL" id="SCFB01000001">
    <property type="protein sequence ID" value="RZI47035.1"/>
    <property type="molecule type" value="Genomic_DNA"/>
</dbReference>
<keyword evidence="2" id="KW-1185">Reference proteome</keyword>
<comment type="caution">
    <text evidence="1">The sequence shown here is derived from an EMBL/GenBank/DDBJ whole genome shotgun (WGS) entry which is preliminary data.</text>
</comment>
<dbReference type="PROSITE" id="PS00383">
    <property type="entry name" value="TYR_PHOSPHATASE_1"/>
    <property type="match status" value="1"/>
</dbReference>
<sequence length="354" mass="39490">MTIPKIFDNNKLVLSGLILTLSTMFLNGTQAAASAMPSLGFFGRAKAEEPLDIGKQFNCNCFVQETLPENFHIAEDFLLPCNRMEKEVSGSKPNPDAKSSQHERNALLKGGLEALCISGSAQFSKAGLRNTIKRIQDNEFYKRNKCTKIAIVDFREEDHFFVGEDQIVEDKKRGRGIESIIKGVVEEQKKLANGVKFETEAEVAGQLGVGYINIPVPDHGFPDVVTLQTFIDSNTWVHFHCRCGIGRTSIGMSMYDIMKNARPSDWNQSGSSIGTILMRQWLLGGLVPLNSAGTPYGHFPYSKGYSLLLTTFHNYVTDNSEGLYAAKKSSWQVWESKRTWGSNEHEKARQVMGY</sequence>
<dbReference type="InterPro" id="IPR029021">
    <property type="entry name" value="Prot-tyrosine_phosphatase-like"/>
</dbReference>
<dbReference type="SUPFAM" id="SSF52799">
    <property type="entry name" value="(Phosphotyrosine protein) phosphatases II"/>
    <property type="match status" value="1"/>
</dbReference>
<proteinExistence type="predicted"/>
<dbReference type="InterPro" id="IPR016130">
    <property type="entry name" value="Tyr_Pase_AS"/>
</dbReference>
<organism evidence="1 2">
    <name type="scientific">Candidatus Finniella inopinata</name>
    <dbReference type="NCBI Taxonomy" id="1696036"/>
    <lineage>
        <taxon>Bacteria</taxon>
        <taxon>Pseudomonadati</taxon>
        <taxon>Pseudomonadota</taxon>
        <taxon>Alphaproteobacteria</taxon>
        <taxon>Holosporales</taxon>
        <taxon>Candidatus Paracaedibacteraceae</taxon>
        <taxon>Candidatus Finniella</taxon>
    </lineage>
</organism>
<dbReference type="OrthoDB" id="21920at2"/>
<dbReference type="AlphaFoldDB" id="A0A4Q7DLB0"/>